<dbReference type="Gene3D" id="3.30.505.10">
    <property type="entry name" value="SH2 domain"/>
    <property type="match status" value="1"/>
</dbReference>
<dbReference type="InterPro" id="IPR011993">
    <property type="entry name" value="PH-like_dom_sf"/>
</dbReference>
<dbReference type="Gene3D" id="2.30.29.30">
    <property type="entry name" value="Pleckstrin-homology domain (PH domain)/Phosphotyrosine-binding domain (PTB)"/>
    <property type="match status" value="1"/>
</dbReference>
<protein>
    <submittedName>
        <fullName evidence="9">SH2 domain-containing protein</fullName>
    </submittedName>
</protein>
<evidence type="ECO:0000256" key="3">
    <source>
        <dbReference type="ARBA" id="ARBA00022999"/>
    </source>
</evidence>
<organism evidence="9">
    <name type="scientific">Schistosoma curassoni</name>
    <dbReference type="NCBI Taxonomy" id="6186"/>
    <lineage>
        <taxon>Eukaryota</taxon>
        <taxon>Metazoa</taxon>
        <taxon>Spiralia</taxon>
        <taxon>Lophotrochozoa</taxon>
        <taxon>Platyhelminthes</taxon>
        <taxon>Trematoda</taxon>
        <taxon>Digenea</taxon>
        <taxon>Strigeidida</taxon>
        <taxon>Schistosomatoidea</taxon>
        <taxon>Schistosomatidae</taxon>
        <taxon>Schistosoma</taxon>
    </lineage>
</organism>
<dbReference type="AlphaFoldDB" id="A0A183K706"/>
<dbReference type="InterPro" id="IPR000980">
    <property type="entry name" value="SH2"/>
</dbReference>
<keyword evidence="3 4" id="KW-0727">SH2 domain</keyword>
<feature type="domain" description="SH2" evidence="6">
    <location>
        <begin position="686"/>
        <end position="816"/>
    </location>
</feature>
<keyword evidence="2" id="KW-0597">Phosphoprotein</keyword>
<evidence type="ECO:0000313" key="8">
    <source>
        <dbReference type="Proteomes" id="UP000279833"/>
    </source>
</evidence>
<dbReference type="InterPro" id="IPR036860">
    <property type="entry name" value="SH2_dom_sf"/>
</dbReference>
<dbReference type="Pfam" id="PF00017">
    <property type="entry name" value="SH2"/>
    <property type="match status" value="1"/>
</dbReference>
<dbReference type="EMBL" id="UZAK01033987">
    <property type="protein sequence ID" value="VDP41528.1"/>
    <property type="molecule type" value="Genomic_DNA"/>
</dbReference>
<dbReference type="SUPFAM" id="SSF50729">
    <property type="entry name" value="PH domain-like"/>
    <property type="match status" value="1"/>
</dbReference>
<proteinExistence type="inferred from homology"/>
<feature type="region of interest" description="Disordered" evidence="5">
    <location>
        <begin position="175"/>
        <end position="225"/>
    </location>
</feature>
<dbReference type="WBParaSite" id="SCUD_0001078201-mRNA-1">
    <property type="protein sequence ID" value="SCUD_0001078201-mRNA-1"/>
    <property type="gene ID" value="SCUD_0001078201"/>
</dbReference>
<evidence type="ECO:0000259" key="6">
    <source>
        <dbReference type="PROSITE" id="PS50001"/>
    </source>
</evidence>
<dbReference type="Proteomes" id="UP000279833">
    <property type="component" value="Unassembled WGS sequence"/>
</dbReference>
<accession>A0A183K706</accession>
<name>A0A183K706_9TREM</name>
<sequence length="892" mass="97931">MKSLDIGPRASVFATLSFACDTSYSVPYSGQIRLSGEVRTSSSVMTREETWSEFCSVASVRLSIEALQLFKAYLNDNRHDDKPGCALEFLEIIFKKMRRKFETSLSPCYFVQENKPAEIQSSKTGTDLKNTNERLSFKEDNLSINSSSTELSENFSHIAYANASAVVAAARSKAVAASGVRNTSPRGKSCDIPSDKASKNIFSRTRHSRSAPNKNSNRQPSVNQQDFHQKHHWLGEQQTKFHTDSPINQGVSEIKPSWRLSSLWLRRSFTIAWRRRSPLSVDSSRGKYGGPYPRSPGTAVSMNAELVREGIVMQWLGPHFDSHRPRIDCEKMNNPEAGVEKKTTQWAQSRLCLCSTSAGLILEIFTPPDAEQSQYGLCCGLIFDVRLVCPDELTDPRNNVLLVKTEFGDQKIFQSSDEIDANEWIAAIRSGLPPLRRNPVSPKCDIDPSRIVTFVRSERCTNCDAILDSSSKSPSDILSSVPLPPNKTDANELCIGSDHKKVHDTSVFHSTNSKPLCTDNSANSTPISTFACVCSHVSSVPDVWSASSKSDRPITNHSMNLSQSDGCTATANNTISSHGFIKPSANVLCPTPSRPSTFASGFRHTSPSSHPVSLHSISRPDKSNRLCSLTNNTLLEQINSPNQSRVDSFRSGAFSVFNSSSNLPRISSLTSGFEDVIGHQLSIYPWYHGTLSRVRAASYVLGQLSEFEHGTTQQHLTCPEAAGISLNFEQNTTDLSNMPPALPTTDGVFLVRQSETKQGEFVLTFSCHGKPKHLRMTLSPDGHCRVQHLPFDSIVEMLEHFRQEPIPLEQTLISNMTDGLSSDVLPNSTTSTPTPITLSAYVVNTHLTGSRERLVICRGSVRANSNTVGRAAAVAAATASGGKAGQNQYIVM</sequence>
<reference evidence="9" key="1">
    <citation type="submission" date="2016-06" db="UniProtKB">
        <authorList>
            <consortium name="WormBaseParasite"/>
        </authorList>
    </citation>
    <scope>IDENTIFICATION</scope>
</reference>
<reference evidence="7 8" key="2">
    <citation type="submission" date="2018-11" db="EMBL/GenBank/DDBJ databases">
        <authorList>
            <consortium name="Pathogen Informatics"/>
        </authorList>
    </citation>
    <scope>NUCLEOTIDE SEQUENCE [LARGE SCALE GENOMIC DNA]</scope>
    <source>
        <strain evidence="7">Dakar</strain>
        <strain evidence="8">Dakar, Senegal</strain>
    </source>
</reference>
<keyword evidence="8" id="KW-1185">Reference proteome</keyword>
<evidence type="ECO:0000256" key="4">
    <source>
        <dbReference type="PROSITE-ProRule" id="PRU00191"/>
    </source>
</evidence>
<dbReference type="PANTHER" id="PTHR10872">
    <property type="entry name" value="SH2B ADAPTER PROTEIN"/>
    <property type="match status" value="1"/>
</dbReference>
<dbReference type="PRINTS" id="PR00401">
    <property type="entry name" value="SH2DOMAIN"/>
</dbReference>
<feature type="compositionally biased region" description="Polar residues" evidence="5">
    <location>
        <begin position="210"/>
        <end position="225"/>
    </location>
</feature>
<evidence type="ECO:0000256" key="5">
    <source>
        <dbReference type="SAM" id="MobiDB-lite"/>
    </source>
</evidence>
<evidence type="ECO:0000313" key="9">
    <source>
        <dbReference type="WBParaSite" id="SCUD_0001078201-mRNA-1"/>
    </source>
</evidence>
<comment type="similarity">
    <text evidence="1">Belongs to the SH2B adapter family.</text>
</comment>
<dbReference type="InterPro" id="IPR030523">
    <property type="entry name" value="SH2B"/>
</dbReference>
<dbReference type="PROSITE" id="PS50001">
    <property type="entry name" value="SH2"/>
    <property type="match status" value="1"/>
</dbReference>
<evidence type="ECO:0000256" key="1">
    <source>
        <dbReference type="ARBA" id="ARBA00010220"/>
    </source>
</evidence>
<dbReference type="GO" id="GO:0005068">
    <property type="term" value="F:transmembrane receptor protein tyrosine kinase adaptor activity"/>
    <property type="evidence" value="ECO:0007669"/>
    <property type="project" value="TreeGrafter"/>
</dbReference>
<dbReference type="SMART" id="SM00252">
    <property type="entry name" value="SH2"/>
    <property type="match status" value="1"/>
</dbReference>
<dbReference type="SUPFAM" id="SSF55550">
    <property type="entry name" value="SH2 domain"/>
    <property type="match status" value="1"/>
</dbReference>
<evidence type="ECO:0000256" key="2">
    <source>
        <dbReference type="ARBA" id="ARBA00022553"/>
    </source>
</evidence>
<dbReference type="PANTHER" id="PTHR10872:SF2">
    <property type="entry name" value="LNK, ISOFORM D"/>
    <property type="match status" value="1"/>
</dbReference>
<evidence type="ECO:0000313" key="7">
    <source>
        <dbReference type="EMBL" id="VDP41528.1"/>
    </source>
</evidence>
<dbReference type="STRING" id="6186.A0A183K706"/>
<dbReference type="GO" id="GO:0005886">
    <property type="term" value="C:plasma membrane"/>
    <property type="evidence" value="ECO:0007669"/>
    <property type="project" value="TreeGrafter"/>
</dbReference>
<gene>
    <name evidence="7" type="ORF">SCUD_LOCUS10782</name>
</gene>
<dbReference type="GO" id="GO:0035556">
    <property type="term" value="P:intracellular signal transduction"/>
    <property type="evidence" value="ECO:0007669"/>
    <property type="project" value="TreeGrafter"/>
</dbReference>
<dbReference type="PROSITE" id="PS51257">
    <property type="entry name" value="PROKAR_LIPOPROTEIN"/>
    <property type="match status" value="1"/>
</dbReference>